<dbReference type="InterPro" id="IPR008241">
    <property type="entry name" value="Isochorismate_pyruvate-lyase"/>
</dbReference>
<feature type="domain" description="Chorismate mutase" evidence="3">
    <location>
        <begin position="1"/>
        <end position="89"/>
    </location>
</feature>
<sequence>MLNLDDVRKSIDEIDSNLIQLLAKRYSICREVAHYKKTNGIPMMQPNRVEEVKGRCARMAEEQSLSGDFARQLYTLIINEACRIEDVIIDGE</sequence>
<reference evidence="4" key="2">
    <citation type="submission" date="2020-09" db="EMBL/GenBank/DDBJ databases">
        <authorList>
            <person name="Sun Q."/>
            <person name="Kim S."/>
        </authorList>
    </citation>
    <scope>NUCLEOTIDE SEQUENCE</scope>
    <source>
        <strain evidence="4">KCTC 22169</strain>
    </source>
</reference>
<gene>
    <name evidence="4" type="ORF">GCM10007392_26360</name>
</gene>
<dbReference type="SUPFAM" id="SSF48600">
    <property type="entry name" value="Chorismate mutase II"/>
    <property type="match status" value="1"/>
</dbReference>
<dbReference type="InterPro" id="IPR036263">
    <property type="entry name" value="Chorismate_II_sf"/>
</dbReference>
<dbReference type="PANTHER" id="PTHR38041">
    <property type="entry name" value="CHORISMATE MUTASE"/>
    <property type="match status" value="1"/>
</dbReference>
<evidence type="ECO:0000256" key="1">
    <source>
        <dbReference type="ARBA" id="ARBA00012404"/>
    </source>
</evidence>
<dbReference type="Proteomes" id="UP000626148">
    <property type="component" value="Unassembled WGS sequence"/>
</dbReference>
<proteinExistence type="predicted"/>
<dbReference type="AlphaFoldDB" id="A0A918KB44"/>
<reference evidence="4" key="1">
    <citation type="journal article" date="2014" name="Int. J. Syst. Evol. Microbiol.">
        <title>Complete genome sequence of Corynebacterium casei LMG S-19264T (=DSM 44701T), isolated from a smear-ripened cheese.</title>
        <authorList>
            <consortium name="US DOE Joint Genome Institute (JGI-PGF)"/>
            <person name="Walter F."/>
            <person name="Albersmeier A."/>
            <person name="Kalinowski J."/>
            <person name="Ruckert C."/>
        </authorList>
    </citation>
    <scope>NUCLEOTIDE SEQUENCE</scope>
    <source>
        <strain evidence="4">KCTC 22169</strain>
    </source>
</reference>
<dbReference type="InterPro" id="IPR036979">
    <property type="entry name" value="CM_dom_sf"/>
</dbReference>
<dbReference type="GO" id="GO:0016835">
    <property type="term" value="F:carbon-oxygen lyase activity"/>
    <property type="evidence" value="ECO:0007669"/>
    <property type="project" value="InterPro"/>
</dbReference>
<dbReference type="PROSITE" id="PS51168">
    <property type="entry name" value="CHORISMATE_MUT_2"/>
    <property type="match status" value="1"/>
</dbReference>
<keyword evidence="5" id="KW-1185">Reference proteome</keyword>
<dbReference type="RefSeq" id="WP_189609365.1">
    <property type="nucleotide sequence ID" value="NZ_BMXR01000006.1"/>
</dbReference>
<evidence type="ECO:0000256" key="2">
    <source>
        <dbReference type="ARBA" id="ARBA00023235"/>
    </source>
</evidence>
<dbReference type="GO" id="GO:0009697">
    <property type="term" value="P:salicylic acid biosynthetic process"/>
    <property type="evidence" value="ECO:0007669"/>
    <property type="project" value="InterPro"/>
</dbReference>
<dbReference type="InterPro" id="IPR002701">
    <property type="entry name" value="CM_II_prokaryot"/>
</dbReference>
<dbReference type="InterPro" id="IPR051331">
    <property type="entry name" value="Chorismate_mutase-related"/>
</dbReference>
<dbReference type="Pfam" id="PF01817">
    <property type="entry name" value="CM_2"/>
    <property type="match status" value="1"/>
</dbReference>
<name>A0A918KB44_9GAMM</name>
<protein>
    <recommendedName>
        <fullName evidence="1">chorismate mutase</fullName>
        <ecNumber evidence="1">5.4.99.5</ecNumber>
    </recommendedName>
</protein>
<evidence type="ECO:0000259" key="3">
    <source>
        <dbReference type="PROSITE" id="PS51168"/>
    </source>
</evidence>
<dbReference type="EMBL" id="BMXR01000006">
    <property type="protein sequence ID" value="GGX57514.1"/>
    <property type="molecule type" value="Genomic_DNA"/>
</dbReference>
<keyword evidence="2" id="KW-0413">Isomerase</keyword>
<accession>A0A918KB44</accession>
<evidence type="ECO:0000313" key="5">
    <source>
        <dbReference type="Proteomes" id="UP000626148"/>
    </source>
</evidence>
<dbReference type="EC" id="5.4.99.5" evidence="1"/>
<dbReference type="PANTHER" id="PTHR38041:SF1">
    <property type="entry name" value="CHORISMATE MUTASE"/>
    <property type="match status" value="1"/>
</dbReference>
<dbReference type="GO" id="GO:0046417">
    <property type="term" value="P:chorismate metabolic process"/>
    <property type="evidence" value="ECO:0007669"/>
    <property type="project" value="InterPro"/>
</dbReference>
<dbReference type="SMART" id="SM00830">
    <property type="entry name" value="CM_2"/>
    <property type="match status" value="1"/>
</dbReference>
<comment type="caution">
    <text evidence="4">The sequence shown here is derived from an EMBL/GenBank/DDBJ whole genome shotgun (WGS) entry which is preliminary data.</text>
</comment>
<dbReference type="NCBIfam" id="TIGR01803">
    <property type="entry name" value="CM-like"/>
    <property type="match status" value="1"/>
</dbReference>
<organism evidence="4 5">
    <name type="scientific">Saccharospirillum salsuginis</name>
    <dbReference type="NCBI Taxonomy" id="418750"/>
    <lineage>
        <taxon>Bacteria</taxon>
        <taxon>Pseudomonadati</taxon>
        <taxon>Pseudomonadota</taxon>
        <taxon>Gammaproteobacteria</taxon>
        <taxon>Oceanospirillales</taxon>
        <taxon>Saccharospirillaceae</taxon>
        <taxon>Saccharospirillum</taxon>
    </lineage>
</organism>
<dbReference type="GO" id="GO:0004106">
    <property type="term" value="F:chorismate mutase activity"/>
    <property type="evidence" value="ECO:0007669"/>
    <property type="project" value="UniProtKB-EC"/>
</dbReference>
<dbReference type="Gene3D" id="1.20.59.10">
    <property type="entry name" value="Chorismate mutase"/>
    <property type="match status" value="1"/>
</dbReference>
<evidence type="ECO:0000313" key="4">
    <source>
        <dbReference type="EMBL" id="GGX57514.1"/>
    </source>
</evidence>